<dbReference type="Pfam" id="PF00365">
    <property type="entry name" value="PFK"/>
    <property type="match status" value="1"/>
</dbReference>
<dbReference type="GO" id="GO:0030388">
    <property type="term" value="P:fructose 1,6-bisphosphate metabolic process"/>
    <property type="evidence" value="ECO:0007669"/>
    <property type="project" value="TreeGrafter"/>
</dbReference>
<organism evidence="16">
    <name type="scientific">human gut metagenome</name>
    <dbReference type="NCBI Taxonomy" id="408170"/>
    <lineage>
        <taxon>unclassified sequences</taxon>
        <taxon>metagenomes</taxon>
        <taxon>organismal metagenomes</taxon>
    </lineage>
</organism>
<dbReference type="GO" id="GO:0042802">
    <property type="term" value="F:identical protein binding"/>
    <property type="evidence" value="ECO:0007669"/>
    <property type="project" value="TreeGrafter"/>
</dbReference>
<dbReference type="GO" id="GO:0005524">
    <property type="term" value="F:ATP binding"/>
    <property type="evidence" value="ECO:0007669"/>
    <property type="project" value="UniProtKB-KW"/>
</dbReference>
<keyword evidence="10 16" id="KW-0418">Kinase</keyword>
<dbReference type="SUPFAM" id="SSF53784">
    <property type="entry name" value="Phosphofructokinase"/>
    <property type="match status" value="1"/>
</dbReference>
<evidence type="ECO:0000256" key="3">
    <source>
        <dbReference type="ARBA" id="ARBA00004679"/>
    </source>
</evidence>
<dbReference type="Gene3D" id="3.40.50.450">
    <property type="match status" value="1"/>
</dbReference>
<evidence type="ECO:0000256" key="5">
    <source>
        <dbReference type="ARBA" id="ARBA00022490"/>
    </source>
</evidence>
<comment type="caution">
    <text evidence="16">The sequence shown here is derived from an EMBL/GenBank/DDBJ whole genome shotgun (WGS) entry which is preliminary data.</text>
</comment>
<dbReference type="EMBL" id="AJWZ01001746">
    <property type="protein sequence ID" value="EKC72892.1"/>
    <property type="molecule type" value="Genomic_DNA"/>
</dbReference>
<dbReference type="PANTHER" id="PTHR13697:SF4">
    <property type="entry name" value="ATP-DEPENDENT 6-PHOSPHOFRUCTOKINASE"/>
    <property type="match status" value="1"/>
</dbReference>
<evidence type="ECO:0000256" key="6">
    <source>
        <dbReference type="ARBA" id="ARBA00022533"/>
    </source>
</evidence>
<dbReference type="InterPro" id="IPR000023">
    <property type="entry name" value="Phosphofructokinase_dom"/>
</dbReference>
<dbReference type="GO" id="GO:0046872">
    <property type="term" value="F:metal ion binding"/>
    <property type="evidence" value="ECO:0007669"/>
    <property type="project" value="UniProtKB-KW"/>
</dbReference>
<dbReference type="UniPathway" id="UPA00109">
    <property type="reaction ID" value="UER00182"/>
</dbReference>
<dbReference type="GO" id="GO:0005945">
    <property type="term" value="C:6-phosphofructokinase complex"/>
    <property type="evidence" value="ECO:0007669"/>
    <property type="project" value="TreeGrafter"/>
</dbReference>
<comment type="pathway">
    <text evidence="3">Carbohydrate degradation; glycolysis; D-glyceraldehyde 3-phosphate and glycerone phosphate from D-glucose: step 3/4.</text>
</comment>
<keyword evidence="9" id="KW-0547">Nucleotide-binding</keyword>
<keyword evidence="8" id="KW-0479">Metal-binding</keyword>
<dbReference type="InterPro" id="IPR035966">
    <property type="entry name" value="PKF_sf"/>
</dbReference>
<sequence>RGIRKSKKSCIVIVSESPKCGALYYADRVRKEFPEFDVRVSILGHLQRGGRPSARDRILASRTGCGAIEAIMQGQRNVMIGVRNNEVVYVPLSEAIRSDKPFDRKLIKVLDELSI</sequence>
<dbReference type="InterPro" id="IPR015912">
    <property type="entry name" value="Phosphofructokinase_CS"/>
</dbReference>
<feature type="non-terminal residue" evidence="16">
    <location>
        <position position="1"/>
    </location>
</feature>
<dbReference type="Gene3D" id="3.40.50.460">
    <property type="entry name" value="Phosphofructokinase domain"/>
    <property type="match status" value="1"/>
</dbReference>
<dbReference type="GO" id="GO:0006002">
    <property type="term" value="P:fructose 6-phosphate metabolic process"/>
    <property type="evidence" value="ECO:0007669"/>
    <property type="project" value="InterPro"/>
</dbReference>
<dbReference type="GO" id="GO:0048029">
    <property type="term" value="F:monosaccharide binding"/>
    <property type="evidence" value="ECO:0007669"/>
    <property type="project" value="TreeGrafter"/>
</dbReference>
<dbReference type="InterPro" id="IPR022953">
    <property type="entry name" value="ATP_PFK"/>
</dbReference>
<dbReference type="GO" id="GO:0070095">
    <property type="term" value="F:fructose-6-phosphate binding"/>
    <property type="evidence" value="ECO:0007669"/>
    <property type="project" value="TreeGrafter"/>
</dbReference>
<keyword evidence="13" id="KW-0324">Glycolysis</keyword>
<evidence type="ECO:0000256" key="8">
    <source>
        <dbReference type="ARBA" id="ARBA00022723"/>
    </source>
</evidence>
<dbReference type="PANTHER" id="PTHR13697">
    <property type="entry name" value="PHOSPHOFRUCTOKINASE"/>
    <property type="match status" value="1"/>
</dbReference>
<evidence type="ECO:0000256" key="9">
    <source>
        <dbReference type="ARBA" id="ARBA00022741"/>
    </source>
</evidence>
<comment type="catalytic activity">
    <reaction evidence="14">
        <text>beta-D-fructose 6-phosphate + ATP = beta-D-fructose 1,6-bisphosphate + ADP + H(+)</text>
        <dbReference type="Rhea" id="RHEA:16109"/>
        <dbReference type="ChEBI" id="CHEBI:15378"/>
        <dbReference type="ChEBI" id="CHEBI:30616"/>
        <dbReference type="ChEBI" id="CHEBI:32966"/>
        <dbReference type="ChEBI" id="CHEBI:57634"/>
        <dbReference type="ChEBI" id="CHEBI:456216"/>
        <dbReference type="EC" id="2.7.1.11"/>
    </reaction>
</comment>
<evidence type="ECO:0000313" key="16">
    <source>
        <dbReference type="EMBL" id="EKC72892.1"/>
    </source>
</evidence>
<keyword evidence="5" id="KW-0963">Cytoplasm</keyword>
<proteinExistence type="predicted"/>
<evidence type="ECO:0000256" key="13">
    <source>
        <dbReference type="ARBA" id="ARBA00023152"/>
    </source>
</evidence>
<keyword evidence="7" id="KW-0808">Transferase</keyword>
<evidence type="ECO:0000256" key="10">
    <source>
        <dbReference type="ARBA" id="ARBA00022777"/>
    </source>
</evidence>
<evidence type="ECO:0000256" key="7">
    <source>
        <dbReference type="ARBA" id="ARBA00022679"/>
    </source>
</evidence>
<feature type="domain" description="Phosphofructokinase" evidence="15">
    <location>
        <begin position="4"/>
        <end position="71"/>
    </location>
</feature>
<dbReference type="GO" id="GO:0016208">
    <property type="term" value="F:AMP binding"/>
    <property type="evidence" value="ECO:0007669"/>
    <property type="project" value="TreeGrafter"/>
</dbReference>
<comment type="subcellular location">
    <subcellularLocation>
        <location evidence="2">Cytoplasm</location>
    </subcellularLocation>
</comment>
<keyword evidence="12" id="KW-0460">Magnesium</keyword>
<dbReference type="EC" id="2.7.1.11" evidence="4"/>
<keyword evidence="11" id="KW-0067">ATP-binding</keyword>
<evidence type="ECO:0000256" key="12">
    <source>
        <dbReference type="ARBA" id="ARBA00022842"/>
    </source>
</evidence>
<dbReference type="PROSITE" id="PS00433">
    <property type="entry name" value="PHOSPHOFRUCTOKINASE"/>
    <property type="match status" value="1"/>
</dbReference>
<dbReference type="GO" id="GO:0003872">
    <property type="term" value="F:6-phosphofructokinase activity"/>
    <property type="evidence" value="ECO:0007669"/>
    <property type="project" value="UniProtKB-EC"/>
</dbReference>
<evidence type="ECO:0000256" key="4">
    <source>
        <dbReference type="ARBA" id="ARBA00012055"/>
    </source>
</evidence>
<gene>
    <name evidence="16" type="ORF">OBE_02666</name>
</gene>
<evidence type="ECO:0000256" key="2">
    <source>
        <dbReference type="ARBA" id="ARBA00004496"/>
    </source>
</evidence>
<dbReference type="PRINTS" id="PR00476">
    <property type="entry name" value="PHFRCTKINASE"/>
</dbReference>
<protein>
    <recommendedName>
        <fullName evidence="4">6-phosphofructokinase</fullName>
        <ecNumber evidence="4">2.7.1.11</ecNumber>
    </recommendedName>
</protein>
<comment type="cofactor">
    <cofactor evidence="1">
        <name>Mg(2+)</name>
        <dbReference type="ChEBI" id="CHEBI:18420"/>
    </cofactor>
</comment>
<evidence type="ECO:0000256" key="1">
    <source>
        <dbReference type="ARBA" id="ARBA00001946"/>
    </source>
</evidence>
<evidence type="ECO:0000256" key="11">
    <source>
        <dbReference type="ARBA" id="ARBA00022840"/>
    </source>
</evidence>
<dbReference type="AlphaFoldDB" id="K1TIE9"/>
<name>K1TIE9_9ZZZZ</name>
<accession>K1TIE9</accession>
<keyword evidence="6" id="KW-0021">Allosteric enzyme</keyword>
<dbReference type="GO" id="GO:0061621">
    <property type="term" value="P:canonical glycolysis"/>
    <property type="evidence" value="ECO:0007669"/>
    <property type="project" value="TreeGrafter"/>
</dbReference>
<reference evidence="16" key="1">
    <citation type="journal article" date="2013" name="Environ. Microbiol.">
        <title>Microbiota from the distal guts of lean and obese adolescents exhibit partial functional redundancy besides clear differences in community structure.</title>
        <authorList>
            <person name="Ferrer M."/>
            <person name="Ruiz A."/>
            <person name="Lanza F."/>
            <person name="Haange S.B."/>
            <person name="Oberbach A."/>
            <person name="Till H."/>
            <person name="Bargiela R."/>
            <person name="Campoy C."/>
            <person name="Segura M.T."/>
            <person name="Richter M."/>
            <person name="von Bergen M."/>
            <person name="Seifert J."/>
            <person name="Suarez A."/>
        </authorList>
    </citation>
    <scope>NUCLEOTIDE SEQUENCE</scope>
</reference>
<evidence type="ECO:0000256" key="14">
    <source>
        <dbReference type="ARBA" id="ARBA00048070"/>
    </source>
</evidence>
<evidence type="ECO:0000259" key="15">
    <source>
        <dbReference type="Pfam" id="PF00365"/>
    </source>
</evidence>